<proteinExistence type="predicted"/>
<sequence length="443" mass="50050">MLSPFFFLIKMSSPFPPEILCEIALHLPLTEDVISLTLTNHAVRVALSTPALFKARLLSQKWDIDAWQDEDDKAQRLGDWKRWIRIDHVHSRTLQLFEEASAGGLSPPLVEAPSESRPPNPDVRNVRDTRIHFGKTEDWSRRLSIVFPMLISHHRANNILRITETKYCDAFRAHLMVVTESCHPPFQQSREIRDRSLSTFCWLERACFGLVAFVIQCNADTIESIFGSAWATDGSPDFAKAPTDIVDISRRYSAGFLIQLKMCLNLHFQATHEPLSLLPPSLPPMDPASQYDEPYELGSPTFVWPWLRDGLAGTPLTGLSSASGQKWVGYYIDEGMDEPPMFFELYLAPPHAADAGGNKLYFRGDGADSVGFFTLEGSSDMQTGVVIARKTYVGAHWWDWRGVITPFGMVGVWGTEAQNLGWWWVWPQEWSERSPAPPTVTVE</sequence>
<dbReference type="EMBL" id="JAKELL010000047">
    <property type="protein sequence ID" value="KAH8987447.1"/>
    <property type="molecule type" value="Genomic_DNA"/>
</dbReference>
<keyword evidence="3" id="KW-1185">Reference proteome</keyword>
<evidence type="ECO:0008006" key="4">
    <source>
        <dbReference type="Google" id="ProtNLM"/>
    </source>
</evidence>
<organism evidence="2 3">
    <name type="scientific">Lactarius akahatsu</name>
    <dbReference type="NCBI Taxonomy" id="416441"/>
    <lineage>
        <taxon>Eukaryota</taxon>
        <taxon>Fungi</taxon>
        <taxon>Dikarya</taxon>
        <taxon>Basidiomycota</taxon>
        <taxon>Agaricomycotina</taxon>
        <taxon>Agaricomycetes</taxon>
        <taxon>Russulales</taxon>
        <taxon>Russulaceae</taxon>
        <taxon>Lactarius</taxon>
    </lineage>
</organism>
<dbReference type="AlphaFoldDB" id="A0AAD4LGB8"/>
<protein>
    <recommendedName>
        <fullName evidence="4">F-box domain-containing protein</fullName>
    </recommendedName>
</protein>
<gene>
    <name evidence="2" type="ORF">EDB92DRAFT_1875786</name>
</gene>
<feature type="region of interest" description="Disordered" evidence="1">
    <location>
        <begin position="105"/>
        <end position="126"/>
    </location>
</feature>
<accession>A0AAD4LGB8</accession>
<name>A0AAD4LGB8_9AGAM</name>
<reference evidence="2" key="1">
    <citation type="submission" date="2022-01" db="EMBL/GenBank/DDBJ databases">
        <title>Comparative genomics reveals a dynamic genome evolution in the ectomycorrhizal milk-cap (Lactarius) mushrooms.</title>
        <authorList>
            <consortium name="DOE Joint Genome Institute"/>
            <person name="Lebreton A."/>
            <person name="Tang N."/>
            <person name="Kuo A."/>
            <person name="LaButti K."/>
            <person name="Drula E."/>
            <person name="Barry K."/>
            <person name="Clum A."/>
            <person name="Lipzen A."/>
            <person name="Mousain D."/>
            <person name="Ng V."/>
            <person name="Wang R."/>
            <person name="Wang X."/>
            <person name="Dai Y."/>
            <person name="Henrissat B."/>
            <person name="Grigoriev I.V."/>
            <person name="Guerin-Laguette A."/>
            <person name="Yu F."/>
            <person name="Martin F.M."/>
        </authorList>
    </citation>
    <scope>NUCLEOTIDE SEQUENCE</scope>
    <source>
        <strain evidence="2">QP</strain>
    </source>
</reference>
<evidence type="ECO:0000313" key="3">
    <source>
        <dbReference type="Proteomes" id="UP001201163"/>
    </source>
</evidence>
<evidence type="ECO:0000256" key="1">
    <source>
        <dbReference type="SAM" id="MobiDB-lite"/>
    </source>
</evidence>
<evidence type="ECO:0000313" key="2">
    <source>
        <dbReference type="EMBL" id="KAH8987447.1"/>
    </source>
</evidence>
<comment type="caution">
    <text evidence="2">The sequence shown here is derived from an EMBL/GenBank/DDBJ whole genome shotgun (WGS) entry which is preliminary data.</text>
</comment>
<dbReference type="Proteomes" id="UP001201163">
    <property type="component" value="Unassembled WGS sequence"/>
</dbReference>